<keyword evidence="8" id="KW-0106">Calcium</keyword>
<accession>A0AA88YUC3</accession>
<evidence type="ECO:0000256" key="10">
    <source>
        <dbReference type="ARBA" id="ARBA00023065"/>
    </source>
</evidence>
<keyword evidence="11 15" id="KW-0472">Membrane</keyword>
<feature type="transmembrane region" description="Helical" evidence="15">
    <location>
        <begin position="606"/>
        <end position="627"/>
    </location>
</feature>
<keyword evidence="9 15" id="KW-1133">Transmembrane helix</keyword>
<name>A0AA88YUC3_PINIB</name>
<dbReference type="InterPro" id="IPR024862">
    <property type="entry name" value="TRPV"/>
</dbReference>
<dbReference type="SMART" id="SM00248">
    <property type="entry name" value="ANK"/>
    <property type="match status" value="5"/>
</dbReference>
<dbReference type="Gene3D" id="1.25.40.20">
    <property type="entry name" value="Ankyrin repeat-containing domain"/>
    <property type="match status" value="1"/>
</dbReference>
<evidence type="ECO:0000256" key="2">
    <source>
        <dbReference type="ARBA" id="ARBA00022448"/>
    </source>
</evidence>
<evidence type="ECO:0000256" key="6">
    <source>
        <dbReference type="ARBA" id="ARBA00022692"/>
    </source>
</evidence>
<evidence type="ECO:0000256" key="12">
    <source>
        <dbReference type="ARBA" id="ARBA00023303"/>
    </source>
</evidence>
<dbReference type="InterPro" id="IPR036770">
    <property type="entry name" value="Ankyrin_rpt-contain_sf"/>
</dbReference>
<feature type="domain" description="Ion transport" evidence="16">
    <location>
        <begin position="421"/>
        <end position="638"/>
    </location>
</feature>
<feature type="coiled-coil region" evidence="14">
    <location>
        <begin position="711"/>
        <end position="738"/>
    </location>
</feature>
<evidence type="ECO:0000256" key="11">
    <source>
        <dbReference type="ARBA" id="ARBA00023136"/>
    </source>
</evidence>
<keyword evidence="14" id="KW-0175">Coiled coil</keyword>
<evidence type="ECO:0000256" key="7">
    <source>
        <dbReference type="ARBA" id="ARBA00022737"/>
    </source>
</evidence>
<keyword evidence="3" id="KW-1003">Cell membrane</keyword>
<comment type="caution">
    <text evidence="17">The sequence shown here is derived from an EMBL/GenBank/DDBJ whole genome shotgun (WGS) entry which is preliminary data.</text>
</comment>
<feature type="transmembrane region" description="Helical" evidence="15">
    <location>
        <begin position="536"/>
        <end position="555"/>
    </location>
</feature>
<evidence type="ECO:0000256" key="4">
    <source>
        <dbReference type="ARBA" id="ARBA00022568"/>
    </source>
</evidence>
<feature type="repeat" description="ANK" evidence="13">
    <location>
        <begin position="172"/>
        <end position="204"/>
    </location>
</feature>
<evidence type="ECO:0000313" key="17">
    <source>
        <dbReference type="EMBL" id="KAK3105702.1"/>
    </source>
</evidence>
<evidence type="ECO:0000256" key="13">
    <source>
        <dbReference type="PROSITE-ProRule" id="PRU00023"/>
    </source>
</evidence>
<keyword evidence="4" id="KW-0109">Calcium transport</keyword>
<evidence type="ECO:0000256" key="1">
    <source>
        <dbReference type="ARBA" id="ARBA00004651"/>
    </source>
</evidence>
<keyword evidence="2" id="KW-0813">Transport</keyword>
<feature type="repeat" description="ANK" evidence="13">
    <location>
        <begin position="28"/>
        <end position="60"/>
    </location>
</feature>
<reference evidence="17" key="1">
    <citation type="submission" date="2019-08" db="EMBL/GenBank/DDBJ databases">
        <title>The improved chromosome-level genome for the pearl oyster Pinctada fucata martensii using PacBio sequencing and Hi-C.</title>
        <authorList>
            <person name="Zheng Z."/>
        </authorList>
    </citation>
    <scope>NUCLEOTIDE SEQUENCE</scope>
    <source>
        <strain evidence="17">ZZ-2019</strain>
        <tissue evidence="17">Adductor muscle</tissue>
    </source>
</reference>
<dbReference type="PANTHER" id="PTHR10582">
    <property type="entry name" value="TRANSIENT RECEPTOR POTENTIAL ION CHANNEL PROTEIN"/>
    <property type="match status" value="1"/>
</dbReference>
<keyword evidence="13" id="KW-0040">ANK repeat</keyword>
<dbReference type="GO" id="GO:0005262">
    <property type="term" value="F:calcium channel activity"/>
    <property type="evidence" value="ECO:0007669"/>
    <property type="project" value="UniProtKB-KW"/>
</dbReference>
<dbReference type="SUPFAM" id="SSF48403">
    <property type="entry name" value="Ankyrin repeat"/>
    <property type="match status" value="1"/>
</dbReference>
<feature type="transmembrane region" description="Helical" evidence="15">
    <location>
        <begin position="384"/>
        <end position="406"/>
    </location>
</feature>
<dbReference type="AlphaFoldDB" id="A0AA88YUC3"/>
<evidence type="ECO:0000256" key="8">
    <source>
        <dbReference type="ARBA" id="ARBA00022837"/>
    </source>
</evidence>
<dbReference type="InterPro" id="IPR002110">
    <property type="entry name" value="Ankyrin_rpt"/>
</dbReference>
<keyword evidence="12" id="KW-0407">Ion channel</keyword>
<dbReference type="Pfam" id="PF00023">
    <property type="entry name" value="Ank"/>
    <property type="match status" value="1"/>
</dbReference>
<evidence type="ECO:0000256" key="15">
    <source>
        <dbReference type="SAM" id="Phobius"/>
    </source>
</evidence>
<keyword evidence="10" id="KW-0406">Ion transport</keyword>
<sequence>MHYAAIHDQAAVIEQFYKYSNINAVNKKNETPLHCAVNLGKDGSIRALLKAKARTDLKNASNQNVLHLAARSPNTSPEIARELVAYTIQAHSWNTVNDVDGNKNNALHVAAKYANPDVIWEFRRVSFKMQNKKGCTPFHRAVRKGEPDILETMLDIFENMQRAGNINEQNLKGETVLHLAVLAGFHNTVKRLIYLRGDLEVKDRNGDTPLHRLVKLIVKSPNPEDQRRCLDTLDSIIYECPRWFCYSSTFKDLGYSFHSEDVKLIQRYRRQGLTWLIHKITNNDNLSVFTLCFSVGAHEILNKVLTLNTVKYFTHEGCHYNDISDITPLTNGSLAQKYFSIGTNKVTPNICGLELLASVNDTTRAAKVLDIIPIRYLEKIYGRLNLIIFAFLIAIHLIYMFIFSFAGIEISKSFRNTTYTFSPSGLMTVAVYVVVPVEPLVLIIFCIVSFLSAICRRDYKRPVSSMLPYLFYLSYSFLVVSWLVLVSINDRFQDYVLALCLCFGWLYTIVLTRGLKGIHYFWRMIKYMVLKDTLRFLVVYLCVLLAFSFSLHVVFQISSSISDTYPNVGETIFLTFTIMLGMGELFDDNFSQGMSDAGRDTTFAKVLFVVYVILAAIILLNMLIAMMNDSYRTVSEDQKISWRIDSIQLGVRTERLLPLTRYLFRSLGVDLMEIPGEEKGLKVKEKVVLKYFLKLRRGTATKLFSTSHEAADHKEKELNMIKEQITNLNIKMKSVETDMSENSKKLDKLVAHMNWKIVKRGSREK</sequence>
<feature type="transmembrane region" description="Helical" evidence="15">
    <location>
        <begin position="567"/>
        <end position="586"/>
    </location>
</feature>
<feature type="transmembrane region" description="Helical" evidence="15">
    <location>
        <begin position="467"/>
        <end position="489"/>
    </location>
</feature>
<dbReference type="InterPro" id="IPR005821">
    <property type="entry name" value="Ion_trans_dom"/>
</dbReference>
<dbReference type="EMBL" id="VSWD01000003">
    <property type="protein sequence ID" value="KAK3105702.1"/>
    <property type="molecule type" value="Genomic_DNA"/>
</dbReference>
<dbReference type="PANTHER" id="PTHR10582:SF2">
    <property type="entry name" value="INACTIVE"/>
    <property type="match status" value="1"/>
</dbReference>
<proteinExistence type="predicted"/>
<feature type="transmembrane region" description="Helical" evidence="15">
    <location>
        <begin position="426"/>
        <end position="455"/>
    </location>
</feature>
<dbReference type="GO" id="GO:0005886">
    <property type="term" value="C:plasma membrane"/>
    <property type="evidence" value="ECO:0007669"/>
    <property type="project" value="UniProtKB-SubCell"/>
</dbReference>
<dbReference type="Gene3D" id="1.10.287.70">
    <property type="match status" value="1"/>
</dbReference>
<feature type="transmembrane region" description="Helical" evidence="15">
    <location>
        <begin position="495"/>
        <end position="515"/>
    </location>
</feature>
<comment type="subcellular location">
    <subcellularLocation>
        <location evidence="1">Cell membrane</location>
        <topology evidence="1">Multi-pass membrane protein</topology>
    </subcellularLocation>
</comment>
<evidence type="ECO:0000256" key="3">
    <source>
        <dbReference type="ARBA" id="ARBA00022475"/>
    </source>
</evidence>
<keyword evidence="5" id="KW-0107">Calcium channel</keyword>
<dbReference type="Pfam" id="PF12796">
    <property type="entry name" value="Ank_2"/>
    <property type="match status" value="2"/>
</dbReference>
<keyword evidence="18" id="KW-1185">Reference proteome</keyword>
<evidence type="ECO:0000256" key="14">
    <source>
        <dbReference type="SAM" id="Coils"/>
    </source>
</evidence>
<dbReference type="GO" id="GO:0098703">
    <property type="term" value="P:calcium ion import across plasma membrane"/>
    <property type="evidence" value="ECO:0007669"/>
    <property type="project" value="TreeGrafter"/>
</dbReference>
<dbReference type="PROSITE" id="PS50088">
    <property type="entry name" value="ANK_REPEAT"/>
    <property type="match status" value="2"/>
</dbReference>
<gene>
    <name evidence="17" type="ORF">FSP39_003836</name>
</gene>
<organism evidence="17 18">
    <name type="scientific">Pinctada imbricata</name>
    <name type="common">Atlantic pearl-oyster</name>
    <name type="synonym">Pinctada martensii</name>
    <dbReference type="NCBI Taxonomy" id="66713"/>
    <lineage>
        <taxon>Eukaryota</taxon>
        <taxon>Metazoa</taxon>
        <taxon>Spiralia</taxon>
        <taxon>Lophotrochozoa</taxon>
        <taxon>Mollusca</taxon>
        <taxon>Bivalvia</taxon>
        <taxon>Autobranchia</taxon>
        <taxon>Pteriomorphia</taxon>
        <taxon>Pterioida</taxon>
        <taxon>Pterioidea</taxon>
        <taxon>Pteriidae</taxon>
        <taxon>Pinctada</taxon>
    </lineage>
</organism>
<keyword evidence="6 15" id="KW-0812">Transmembrane</keyword>
<evidence type="ECO:0000256" key="5">
    <source>
        <dbReference type="ARBA" id="ARBA00022673"/>
    </source>
</evidence>
<keyword evidence="7" id="KW-0677">Repeat</keyword>
<dbReference type="PROSITE" id="PS50297">
    <property type="entry name" value="ANK_REP_REGION"/>
    <property type="match status" value="1"/>
</dbReference>
<dbReference type="Pfam" id="PF00520">
    <property type="entry name" value="Ion_trans"/>
    <property type="match status" value="1"/>
</dbReference>
<evidence type="ECO:0000256" key="9">
    <source>
        <dbReference type="ARBA" id="ARBA00022989"/>
    </source>
</evidence>
<protein>
    <recommendedName>
        <fullName evidence="16">Ion transport domain-containing protein</fullName>
    </recommendedName>
</protein>
<dbReference type="Proteomes" id="UP001186944">
    <property type="component" value="Unassembled WGS sequence"/>
</dbReference>
<evidence type="ECO:0000259" key="16">
    <source>
        <dbReference type="Pfam" id="PF00520"/>
    </source>
</evidence>
<evidence type="ECO:0000313" key="18">
    <source>
        <dbReference type="Proteomes" id="UP001186944"/>
    </source>
</evidence>